<reference evidence="2 5" key="2">
    <citation type="submission" date="2016-11" db="EMBL/GenBank/DDBJ databases">
        <title>Genomic analysis of Caldithrix abyssi and proposal of a novel bacterial phylum Caldithrichaeota.</title>
        <authorList>
            <person name="Kublanov I."/>
            <person name="Sigalova O."/>
            <person name="Gavrilov S."/>
            <person name="Lebedinsky A."/>
            <person name="Ivanova N."/>
            <person name="Daum C."/>
            <person name="Reddy T."/>
            <person name="Klenk H.P."/>
            <person name="Goker M."/>
            <person name="Reva O."/>
            <person name="Miroshnichenko M."/>
            <person name="Kyprides N."/>
            <person name="Woyke T."/>
            <person name="Gelfand M."/>
        </authorList>
    </citation>
    <scope>NUCLEOTIDE SEQUENCE [LARGE SCALE GENOMIC DNA]</scope>
    <source>
        <strain evidence="2 5">LF13</strain>
    </source>
</reference>
<sequence length="156" mass="18503">MSTLKDLLNVAIKQEQNSQKLYRKGMDIAQDEDSKKFFKRLHDEEVEHEKMLYNIRETELYDLDVEIKDPELLEMARSSHGSDDLYLPEDLSLQDVLEMAMKRENTARLRYEKAAALAKEDEVKELLSNLAREEENHRLHVEKYYKMHKGLFGEEI</sequence>
<dbReference type="InterPro" id="IPR012347">
    <property type="entry name" value="Ferritin-like"/>
</dbReference>
<evidence type="ECO:0000259" key="1">
    <source>
        <dbReference type="Pfam" id="PF02915"/>
    </source>
</evidence>
<dbReference type="SUPFAM" id="SSF47240">
    <property type="entry name" value="Ferritin-like"/>
    <property type="match status" value="1"/>
</dbReference>
<dbReference type="OrthoDB" id="5418888at2"/>
<protein>
    <submittedName>
        <fullName evidence="3">Rubrerythrin</fullName>
    </submittedName>
</protein>
<dbReference type="Gene3D" id="1.20.1260.10">
    <property type="match status" value="1"/>
</dbReference>
<reference evidence="3 4" key="1">
    <citation type="submission" date="2011-09" db="EMBL/GenBank/DDBJ databases">
        <title>The permanent draft genome of Caldithrix abyssi DSM 13497.</title>
        <authorList>
            <consortium name="US DOE Joint Genome Institute (JGI-PGF)"/>
            <person name="Lucas S."/>
            <person name="Han J."/>
            <person name="Lapidus A."/>
            <person name="Bruce D."/>
            <person name="Goodwin L."/>
            <person name="Pitluck S."/>
            <person name="Peters L."/>
            <person name="Kyrpides N."/>
            <person name="Mavromatis K."/>
            <person name="Ivanova N."/>
            <person name="Mikhailova N."/>
            <person name="Chertkov O."/>
            <person name="Detter J.C."/>
            <person name="Tapia R."/>
            <person name="Han C."/>
            <person name="Land M."/>
            <person name="Hauser L."/>
            <person name="Markowitz V."/>
            <person name="Cheng J.-F."/>
            <person name="Hugenholtz P."/>
            <person name="Woyke T."/>
            <person name="Wu D."/>
            <person name="Spring S."/>
            <person name="Brambilla E."/>
            <person name="Klenk H.-P."/>
            <person name="Eisen J.A."/>
        </authorList>
    </citation>
    <scope>NUCLEOTIDE SEQUENCE [LARGE SCALE GENOMIC DNA]</scope>
    <source>
        <strain evidence="3 4">DSM 13497</strain>
    </source>
</reference>
<evidence type="ECO:0000313" key="3">
    <source>
        <dbReference type="EMBL" id="EHO41641.1"/>
    </source>
</evidence>
<feature type="domain" description="Rubrerythrin diiron-binding" evidence="1">
    <location>
        <begin position="6"/>
        <end position="139"/>
    </location>
</feature>
<dbReference type="PANTHER" id="PTHR33531:SF10">
    <property type="entry name" value="BLR7895 PROTEIN"/>
    <property type="match status" value="1"/>
</dbReference>
<organism evidence="3 4">
    <name type="scientific">Caldithrix abyssi DSM 13497</name>
    <dbReference type="NCBI Taxonomy" id="880073"/>
    <lineage>
        <taxon>Bacteria</taxon>
        <taxon>Pseudomonadati</taxon>
        <taxon>Calditrichota</taxon>
        <taxon>Calditrichia</taxon>
        <taxon>Calditrichales</taxon>
        <taxon>Calditrichaceae</taxon>
        <taxon>Caldithrix</taxon>
    </lineage>
</organism>
<dbReference type="EMBL" id="CP018099">
    <property type="protein sequence ID" value="APF17545.1"/>
    <property type="molecule type" value="Genomic_DNA"/>
</dbReference>
<evidence type="ECO:0000313" key="5">
    <source>
        <dbReference type="Proteomes" id="UP000183868"/>
    </source>
</evidence>
<dbReference type="KEGG" id="caby:Cabys_794"/>
<dbReference type="HOGENOM" id="CLU_1683334_0_0_0"/>
<keyword evidence="4" id="KW-1185">Reference proteome</keyword>
<dbReference type="eggNOG" id="COG1633">
    <property type="taxonomic scope" value="Bacteria"/>
</dbReference>
<dbReference type="Proteomes" id="UP000004671">
    <property type="component" value="Chromosome"/>
</dbReference>
<gene>
    <name evidence="2" type="ORF">Cabys_794</name>
    <name evidence="3" type="ORF">Calab_2029</name>
</gene>
<dbReference type="EMBL" id="CM001402">
    <property type="protein sequence ID" value="EHO41641.1"/>
    <property type="molecule type" value="Genomic_DNA"/>
</dbReference>
<dbReference type="PANTHER" id="PTHR33531">
    <property type="entry name" value="RUBRERYTHRIN SUBFAMILY"/>
    <property type="match status" value="1"/>
</dbReference>
<accession>H1XUU2</accession>
<dbReference type="GO" id="GO:0016491">
    <property type="term" value="F:oxidoreductase activity"/>
    <property type="evidence" value="ECO:0007669"/>
    <property type="project" value="InterPro"/>
</dbReference>
<dbReference type="STRING" id="880073.Cabys_794"/>
<dbReference type="InterPro" id="IPR009078">
    <property type="entry name" value="Ferritin-like_SF"/>
</dbReference>
<evidence type="ECO:0000313" key="2">
    <source>
        <dbReference type="EMBL" id="APF17545.1"/>
    </source>
</evidence>
<dbReference type="InterPro" id="IPR003251">
    <property type="entry name" value="Rr_diiron-bd_dom"/>
</dbReference>
<proteinExistence type="predicted"/>
<dbReference type="CDD" id="cd01045">
    <property type="entry name" value="Ferritin_like_AB"/>
    <property type="match status" value="1"/>
</dbReference>
<dbReference type="GO" id="GO:0046872">
    <property type="term" value="F:metal ion binding"/>
    <property type="evidence" value="ECO:0007669"/>
    <property type="project" value="InterPro"/>
</dbReference>
<dbReference type="PaxDb" id="880073-Calab_2029"/>
<dbReference type="Proteomes" id="UP000183868">
    <property type="component" value="Chromosome"/>
</dbReference>
<evidence type="ECO:0000313" key="4">
    <source>
        <dbReference type="Proteomes" id="UP000004671"/>
    </source>
</evidence>
<name>H1XUU2_CALAY</name>
<dbReference type="RefSeq" id="WP_006928807.1">
    <property type="nucleotide sequence ID" value="NZ_CM001402.1"/>
</dbReference>
<dbReference type="Pfam" id="PF02915">
    <property type="entry name" value="Rubrerythrin"/>
    <property type="match status" value="1"/>
</dbReference>
<dbReference type="AlphaFoldDB" id="H1XUU2"/>